<evidence type="ECO:0000313" key="2">
    <source>
        <dbReference type="EMBL" id="VYS81284.1"/>
    </source>
</evidence>
<proteinExistence type="predicted"/>
<name>A0A6N2RKZ3_BLAHA</name>
<protein>
    <recommendedName>
        <fullName evidence="3">DUF3784 domain-containing protein</fullName>
    </recommendedName>
</protein>
<keyword evidence="1" id="KW-1133">Transmembrane helix</keyword>
<organism evidence="2">
    <name type="scientific">Blautia hansenii</name>
    <name type="common">Ruminococcus hansenii</name>
    <dbReference type="NCBI Taxonomy" id="1322"/>
    <lineage>
        <taxon>Bacteria</taxon>
        <taxon>Bacillati</taxon>
        <taxon>Bacillota</taxon>
        <taxon>Clostridia</taxon>
        <taxon>Lachnospirales</taxon>
        <taxon>Lachnospiraceae</taxon>
        <taxon>Blautia</taxon>
    </lineage>
</organism>
<feature type="transmembrane region" description="Helical" evidence="1">
    <location>
        <begin position="80"/>
        <end position="97"/>
    </location>
</feature>
<dbReference type="RefSeq" id="WP_156341909.1">
    <property type="nucleotide sequence ID" value="NZ_CACRSY010000005.1"/>
</dbReference>
<accession>A0A6N2RKZ3</accession>
<feature type="transmembrane region" description="Helical" evidence="1">
    <location>
        <begin position="6"/>
        <end position="26"/>
    </location>
</feature>
<dbReference type="EMBL" id="CACRSY010000005">
    <property type="protein sequence ID" value="VYS81284.1"/>
    <property type="molecule type" value="Genomic_DNA"/>
</dbReference>
<reference evidence="2" key="1">
    <citation type="submission" date="2019-11" db="EMBL/GenBank/DDBJ databases">
        <authorList>
            <person name="Feng L."/>
        </authorList>
    </citation>
    <scope>NUCLEOTIDE SEQUENCE</scope>
    <source>
        <strain evidence="2">BhanseniiLFYP23</strain>
    </source>
</reference>
<sequence>MTQQQIVLIVLAVVIILAGIFLAVKGKPSMIRERFASGVSPENERKFMMTIGGAVSVMGLDLLILQLLSLRMKLSSEQTLLVLGAGLVVFVAIILIGQKYYRR</sequence>
<feature type="transmembrane region" description="Helical" evidence="1">
    <location>
        <begin position="47"/>
        <end position="68"/>
    </location>
</feature>
<evidence type="ECO:0008006" key="3">
    <source>
        <dbReference type="Google" id="ProtNLM"/>
    </source>
</evidence>
<keyword evidence="1" id="KW-0472">Membrane</keyword>
<gene>
    <name evidence="2" type="ORF">BHLFYP23_01665</name>
</gene>
<dbReference type="AlphaFoldDB" id="A0A6N2RKZ3"/>
<evidence type="ECO:0000256" key="1">
    <source>
        <dbReference type="SAM" id="Phobius"/>
    </source>
</evidence>
<keyword evidence="1" id="KW-0812">Transmembrane</keyword>